<feature type="domain" description="COQ9 C-terminal" evidence="7">
    <location>
        <begin position="115"/>
        <end position="183"/>
    </location>
</feature>
<organism evidence="8 9">
    <name type="scientific">Pararhodospirillum oryzae</name>
    <dbReference type="NCBI Taxonomy" id="478448"/>
    <lineage>
        <taxon>Bacteria</taxon>
        <taxon>Pseudomonadati</taxon>
        <taxon>Pseudomonadota</taxon>
        <taxon>Alphaproteobacteria</taxon>
        <taxon>Rhodospirillales</taxon>
        <taxon>Rhodospirillaceae</taxon>
        <taxon>Pararhodospirillum</taxon>
    </lineage>
</organism>
<dbReference type="InterPro" id="IPR012762">
    <property type="entry name" value="Ubiq_biosynth_COQ9"/>
</dbReference>
<dbReference type="Pfam" id="PF08511">
    <property type="entry name" value="COQ9"/>
    <property type="match status" value="1"/>
</dbReference>
<comment type="pathway">
    <text evidence="1">Cofactor biosynthesis; ubiquinone biosynthesis.</text>
</comment>
<accession>A0A512H436</accession>
<evidence type="ECO:0000256" key="4">
    <source>
        <dbReference type="ARBA" id="ARBA00022946"/>
    </source>
</evidence>
<dbReference type="Gene3D" id="1.10.357.10">
    <property type="entry name" value="Tetracycline Repressor, domain 2"/>
    <property type="match status" value="1"/>
</dbReference>
<dbReference type="OrthoDB" id="7201143at2"/>
<dbReference type="NCBIfam" id="TIGR02396">
    <property type="entry name" value="diverge_rpsU"/>
    <property type="match status" value="1"/>
</dbReference>
<gene>
    <name evidence="8" type="ORF">ROR02_02990</name>
</gene>
<sequence>MDMIEIKDRIVLAALPGIPFEGWTFRALREGAKAAGLDAEAAERAFPGGAVAAITHFIDLADRRMATDMAAADTSTLRLHEKVRLAIRLRLERWAGDREAVRRAAAVLALPTNAAASVRSLYRTADCLWQVAGDRSMDINFYTKRAQLAGIYASTLLVWLEDSSEGLTNTWAFLDRRLIEAVRLRKARDRVQHRLSRLPNPFSLARRPFASSASRSLRMR</sequence>
<evidence type="ECO:0000313" key="8">
    <source>
        <dbReference type="EMBL" id="GEO80168.1"/>
    </source>
</evidence>
<dbReference type="Proteomes" id="UP000321567">
    <property type="component" value="Unassembled WGS sequence"/>
</dbReference>
<comment type="caution">
    <text evidence="8">The sequence shown here is derived from an EMBL/GenBank/DDBJ whole genome shotgun (WGS) entry which is preliminary data.</text>
</comment>
<dbReference type="GO" id="GO:0006744">
    <property type="term" value="P:ubiquinone biosynthetic process"/>
    <property type="evidence" value="ECO:0007669"/>
    <property type="project" value="UniProtKB-KW"/>
</dbReference>
<evidence type="ECO:0000256" key="2">
    <source>
        <dbReference type="ARBA" id="ARBA00010766"/>
    </source>
</evidence>
<dbReference type="RefSeq" id="WP_147162236.1">
    <property type="nucleotide sequence ID" value="NZ_BJZO01000005.1"/>
</dbReference>
<comment type="function">
    <text evidence="6">Membrane-associated protein that warps the membrane surface to access and bind aromatic isoprenes with high specificity, including ubiquinone (CoQ) isoprene intermediates and presents them directly to COQ7, therefore facilitating the COQ7-mediated hydroxylase step. Participates in the biosynthesis of coenzyme Q, also named ubiquinone, an essential lipid-soluble electron transporter for aerobic cellular respiration.</text>
</comment>
<keyword evidence="4" id="KW-0809">Transit peptide</keyword>
<keyword evidence="5" id="KW-0446">Lipid-binding</keyword>
<keyword evidence="9" id="KW-1185">Reference proteome</keyword>
<evidence type="ECO:0000256" key="5">
    <source>
        <dbReference type="ARBA" id="ARBA00023121"/>
    </source>
</evidence>
<dbReference type="AlphaFoldDB" id="A0A512H436"/>
<dbReference type="PANTHER" id="PTHR21427">
    <property type="entry name" value="UBIQUINONE BIOSYNTHESIS PROTEIN COQ9, MITOCHONDRIAL"/>
    <property type="match status" value="1"/>
</dbReference>
<keyword evidence="3" id="KW-0831">Ubiquinone biosynthesis</keyword>
<reference evidence="8 9" key="1">
    <citation type="submission" date="2019-07" db="EMBL/GenBank/DDBJ databases">
        <title>Whole genome shotgun sequence of Rhodospirillum oryzae NBRC 107573.</title>
        <authorList>
            <person name="Hosoyama A."/>
            <person name="Uohara A."/>
            <person name="Ohji S."/>
            <person name="Ichikawa N."/>
        </authorList>
    </citation>
    <scope>NUCLEOTIDE SEQUENCE [LARGE SCALE GENOMIC DNA]</scope>
    <source>
        <strain evidence="8 9">NBRC 107573</strain>
    </source>
</reference>
<dbReference type="EMBL" id="BJZO01000005">
    <property type="protein sequence ID" value="GEO80168.1"/>
    <property type="molecule type" value="Genomic_DNA"/>
</dbReference>
<evidence type="ECO:0000259" key="7">
    <source>
        <dbReference type="Pfam" id="PF08511"/>
    </source>
</evidence>
<protein>
    <recommendedName>
        <fullName evidence="7">COQ9 C-terminal domain-containing protein</fullName>
    </recommendedName>
</protein>
<evidence type="ECO:0000313" key="9">
    <source>
        <dbReference type="Proteomes" id="UP000321567"/>
    </source>
</evidence>
<evidence type="ECO:0000256" key="1">
    <source>
        <dbReference type="ARBA" id="ARBA00004749"/>
    </source>
</evidence>
<evidence type="ECO:0000256" key="6">
    <source>
        <dbReference type="ARBA" id="ARBA00058104"/>
    </source>
</evidence>
<dbReference type="PANTHER" id="PTHR21427:SF19">
    <property type="entry name" value="UBIQUINONE BIOSYNTHESIS PROTEIN COQ9, MITOCHONDRIAL"/>
    <property type="match status" value="1"/>
</dbReference>
<dbReference type="InterPro" id="IPR013718">
    <property type="entry name" value="COQ9_C"/>
</dbReference>
<comment type="similarity">
    <text evidence="2">Belongs to the COQ9 family.</text>
</comment>
<name>A0A512H436_9PROT</name>
<evidence type="ECO:0000256" key="3">
    <source>
        <dbReference type="ARBA" id="ARBA00022688"/>
    </source>
</evidence>
<dbReference type="GO" id="GO:0008289">
    <property type="term" value="F:lipid binding"/>
    <property type="evidence" value="ECO:0007669"/>
    <property type="project" value="UniProtKB-KW"/>
</dbReference>
<proteinExistence type="inferred from homology"/>